<dbReference type="Proteomes" id="UP000224854">
    <property type="component" value="Unassembled WGS sequence"/>
</dbReference>
<name>A0A2C5ZRX3_9HYPO</name>
<feature type="compositionally biased region" description="Basic and acidic residues" evidence="1">
    <location>
        <begin position="9"/>
        <end position="19"/>
    </location>
</feature>
<evidence type="ECO:0000313" key="3">
    <source>
        <dbReference type="Proteomes" id="UP000224854"/>
    </source>
</evidence>
<comment type="caution">
    <text evidence="2">The sequence shown here is derived from an EMBL/GenBank/DDBJ whole genome shotgun (WGS) entry which is preliminary data.</text>
</comment>
<organism evidence="2 3">
    <name type="scientific">Ophiocordyceps australis</name>
    <dbReference type="NCBI Taxonomy" id="1399860"/>
    <lineage>
        <taxon>Eukaryota</taxon>
        <taxon>Fungi</taxon>
        <taxon>Dikarya</taxon>
        <taxon>Ascomycota</taxon>
        <taxon>Pezizomycotina</taxon>
        <taxon>Sordariomycetes</taxon>
        <taxon>Hypocreomycetidae</taxon>
        <taxon>Hypocreales</taxon>
        <taxon>Ophiocordycipitaceae</taxon>
        <taxon>Ophiocordyceps</taxon>
    </lineage>
</organism>
<protein>
    <submittedName>
        <fullName evidence="2">Uncharacterized protein</fullName>
    </submittedName>
</protein>
<proteinExistence type="predicted"/>
<keyword evidence="3" id="KW-1185">Reference proteome</keyword>
<dbReference type="AlphaFoldDB" id="A0A2C5ZRX3"/>
<evidence type="ECO:0000313" key="2">
    <source>
        <dbReference type="EMBL" id="PHH82563.1"/>
    </source>
</evidence>
<feature type="region of interest" description="Disordered" evidence="1">
    <location>
        <begin position="1"/>
        <end position="42"/>
    </location>
</feature>
<feature type="region of interest" description="Disordered" evidence="1">
    <location>
        <begin position="89"/>
        <end position="124"/>
    </location>
</feature>
<gene>
    <name evidence="2" type="ORF">CDD82_5583</name>
</gene>
<sequence length="124" mass="13008">MEALPAGRGLEEAKGELKEAVSTGNVPGAEEKEEEEPSTGFALEEKDGELSACDAPEDGVVELASGKVLEEGVDSGLLVEDWDVATGASLVEDVPEEALDDSWLEDGRTEESLEAACVSDEDEP</sequence>
<reference evidence="2 3" key="1">
    <citation type="submission" date="2017-06" db="EMBL/GenBank/DDBJ databases">
        <title>Ant-infecting Ophiocordyceps genomes reveal a high diversity of potential behavioral manipulation genes and a possible major role for enterotoxins.</title>
        <authorList>
            <person name="De Bekker C."/>
            <person name="Evans H.C."/>
            <person name="Brachmann A."/>
            <person name="Hughes D.P."/>
        </authorList>
    </citation>
    <scope>NUCLEOTIDE SEQUENCE [LARGE SCALE GENOMIC DNA]</scope>
    <source>
        <strain evidence="2 3">1348a</strain>
    </source>
</reference>
<dbReference type="EMBL" id="NJEU01000052">
    <property type="protein sequence ID" value="PHH82563.1"/>
    <property type="molecule type" value="Genomic_DNA"/>
</dbReference>
<feature type="compositionally biased region" description="Acidic residues" evidence="1">
    <location>
        <begin position="93"/>
        <end position="104"/>
    </location>
</feature>
<evidence type="ECO:0000256" key="1">
    <source>
        <dbReference type="SAM" id="MobiDB-lite"/>
    </source>
</evidence>
<accession>A0A2C5ZRX3</accession>